<dbReference type="GeneID" id="93013605"/>
<keyword evidence="3" id="KW-1185">Reference proteome</keyword>
<evidence type="ECO:0000259" key="1">
    <source>
        <dbReference type="Pfam" id="PF07238"/>
    </source>
</evidence>
<dbReference type="EMBL" id="BX842653">
    <property type="protein sequence ID" value="CAE80507.1"/>
    <property type="molecule type" value="Genomic_DNA"/>
</dbReference>
<dbReference type="Pfam" id="PF07238">
    <property type="entry name" value="PilZ"/>
    <property type="match status" value="1"/>
</dbReference>
<dbReference type="STRING" id="264462.Bd2717"/>
<sequence length="238" mass="27089">MATPLSGQTIFKKVAVSEKKMLFREIADDKLQLSMKGSVNEEVFHLIAVQTDKDETLLCHHTADSKNVTQPQKVVVNFPFKSERYFLQTELSFSVGWAVLRTDVDLFQLQRRANARIDIPGKYEAIFSILHHGGKVHFVETRVRDVSAGGLKIEFKGTVPELKIGDQIKGALRLGVRRAMEFDVEVRFAQKREVDGQIIQTAGLQFLNVTNILETRLLSLMMDLQRELFFKVPQEINS</sequence>
<protein>
    <recommendedName>
        <fullName evidence="1">PilZ domain-containing protein</fullName>
    </recommendedName>
</protein>
<evidence type="ECO:0000313" key="2">
    <source>
        <dbReference type="EMBL" id="CAE80507.1"/>
    </source>
</evidence>
<dbReference type="Proteomes" id="UP000008080">
    <property type="component" value="Chromosome"/>
</dbReference>
<evidence type="ECO:0000313" key="3">
    <source>
        <dbReference type="Proteomes" id="UP000008080"/>
    </source>
</evidence>
<feature type="domain" description="PilZ" evidence="1">
    <location>
        <begin position="110"/>
        <end position="221"/>
    </location>
</feature>
<dbReference type="GO" id="GO:0035438">
    <property type="term" value="F:cyclic-di-GMP binding"/>
    <property type="evidence" value="ECO:0007669"/>
    <property type="project" value="InterPro"/>
</dbReference>
<dbReference type="AlphaFoldDB" id="Q6MJQ3"/>
<dbReference type="RefSeq" id="WP_011165110.1">
    <property type="nucleotide sequence ID" value="NC_005363.1"/>
</dbReference>
<dbReference type="InterPro" id="IPR009875">
    <property type="entry name" value="PilZ_domain"/>
</dbReference>
<dbReference type="KEGG" id="bba:Bd2717"/>
<dbReference type="Gene3D" id="2.40.10.220">
    <property type="entry name" value="predicted glycosyltransferase like domains"/>
    <property type="match status" value="1"/>
</dbReference>
<reference evidence="2 3" key="1">
    <citation type="journal article" date="2004" name="Science">
        <title>A predator unmasked: life cycle of Bdellovibrio bacteriovorus from a genomic perspective.</title>
        <authorList>
            <person name="Rendulic S."/>
            <person name="Jagtap P."/>
            <person name="Rosinus A."/>
            <person name="Eppinger M."/>
            <person name="Baar C."/>
            <person name="Lanz C."/>
            <person name="Keller H."/>
            <person name="Lambert C."/>
            <person name="Evans K.J."/>
            <person name="Goesmann A."/>
            <person name="Meyer F."/>
            <person name="Sockett R.E."/>
            <person name="Schuster S.C."/>
        </authorList>
    </citation>
    <scope>NUCLEOTIDE SEQUENCE [LARGE SCALE GENOMIC DNA]</scope>
    <source>
        <strain evidence="3">ATCC 15356 / DSM 50701 / NCIMB 9529 / HD100</strain>
    </source>
</reference>
<proteinExistence type="predicted"/>
<gene>
    <name evidence="2" type="ordered locus">Bd2717</name>
</gene>
<organism evidence="2 3">
    <name type="scientific">Bdellovibrio bacteriovorus (strain ATCC 15356 / DSM 50701 / NCIMB 9529 / HD100)</name>
    <dbReference type="NCBI Taxonomy" id="264462"/>
    <lineage>
        <taxon>Bacteria</taxon>
        <taxon>Pseudomonadati</taxon>
        <taxon>Bdellovibrionota</taxon>
        <taxon>Bdellovibrionia</taxon>
        <taxon>Bdellovibrionales</taxon>
        <taxon>Pseudobdellovibrionaceae</taxon>
        <taxon>Bdellovibrio</taxon>
    </lineage>
</organism>
<dbReference type="eggNOG" id="COG5581">
    <property type="taxonomic scope" value="Bacteria"/>
</dbReference>
<dbReference type="HOGENOM" id="CLU_1164075_0_0_7"/>
<accession>Q6MJQ3</accession>
<name>Q6MJQ3_BDEBA</name>